<evidence type="ECO:0000256" key="6">
    <source>
        <dbReference type="ARBA" id="ARBA00039147"/>
    </source>
</evidence>
<feature type="binding site" evidence="9">
    <location>
        <position position="171"/>
    </location>
    <ligand>
        <name>glycerol</name>
        <dbReference type="ChEBI" id="CHEBI:17754"/>
    </ligand>
</feature>
<dbReference type="AlphaFoldDB" id="A0A089LBH0"/>
<dbReference type="Pfam" id="PF00465">
    <property type="entry name" value="Fe-ADH"/>
    <property type="match status" value="1"/>
</dbReference>
<dbReference type="PIRSF" id="PIRSF000112">
    <property type="entry name" value="Glycerol_dehydrogenase"/>
    <property type="match status" value="1"/>
</dbReference>
<dbReference type="GO" id="GO:0005829">
    <property type="term" value="C:cytosol"/>
    <property type="evidence" value="ECO:0007669"/>
    <property type="project" value="TreeGrafter"/>
</dbReference>
<comment type="catalytic activity">
    <reaction evidence="8">
        <text>glycerol + NAD(+) = dihydroxyacetone + NADH + H(+)</text>
        <dbReference type="Rhea" id="RHEA:13769"/>
        <dbReference type="ChEBI" id="CHEBI:15378"/>
        <dbReference type="ChEBI" id="CHEBI:16016"/>
        <dbReference type="ChEBI" id="CHEBI:17754"/>
        <dbReference type="ChEBI" id="CHEBI:57540"/>
        <dbReference type="ChEBI" id="CHEBI:57945"/>
        <dbReference type="EC" id="1.1.1.6"/>
    </reaction>
</comment>
<dbReference type="CDD" id="cd08170">
    <property type="entry name" value="GlyDH"/>
    <property type="match status" value="1"/>
</dbReference>
<dbReference type="GO" id="GO:0046872">
    <property type="term" value="F:metal ion binding"/>
    <property type="evidence" value="ECO:0007669"/>
    <property type="project" value="UniProtKB-KW"/>
</dbReference>
<keyword evidence="3 13" id="KW-0560">Oxidoreductase</keyword>
<proteinExistence type="inferred from homology"/>
<dbReference type="InterPro" id="IPR018211">
    <property type="entry name" value="ADH_Fe_CS"/>
</dbReference>
<keyword evidence="9" id="KW-0862">Zinc</keyword>
<evidence type="ECO:0000313" key="13">
    <source>
        <dbReference type="EMBL" id="AIQ56483.1"/>
    </source>
</evidence>
<feature type="binding site" evidence="11">
    <location>
        <position position="125"/>
    </location>
    <ligand>
        <name>NAD(+)</name>
        <dbReference type="ChEBI" id="CHEBI:57540"/>
    </ligand>
</feature>
<dbReference type="PANTHER" id="PTHR43616">
    <property type="entry name" value="GLYCEROL DEHYDROGENASE"/>
    <property type="match status" value="1"/>
</dbReference>
<dbReference type="GO" id="GO:0008888">
    <property type="term" value="F:glycerol dehydrogenase (NAD+) activity"/>
    <property type="evidence" value="ECO:0007669"/>
    <property type="project" value="UniProtKB-EC"/>
</dbReference>
<feature type="binding site" evidence="9">
    <location>
        <position position="254"/>
    </location>
    <ligand>
        <name>glycerol</name>
        <dbReference type="ChEBI" id="CHEBI:17754"/>
    </ligand>
</feature>
<dbReference type="Proteomes" id="UP000029518">
    <property type="component" value="Chromosome"/>
</dbReference>
<keyword evidence="2 9" id="KW-0479">Metal-binding</keyword>
<organism evidence="13 14">
    <name type="scientific">Paenibacillus borealis</name>
    <dbReference type="NCBI Taxonomy" id="160799"/>
    <lineage>
        <taxon>Bacteria</taxon>
        <taxon>Bacillati</taxon>
        <taxon>Bacillota</taxon>
        <taxon>Bacilli</taxon>
        <taxon>Bacillales</taxon>
        <taxon>Paenibacillaceae</taxon>
        <taxon>Paenibacillus</taxon>
    </lineage>
</organism>
<evidence type="ECO:0000256" key="7">
    <source>
        <dbReference type="ARBA" id="ARBA00040132"/>
    </source>
</evidence>
<dbReference type="SUPFAM" id="SSF56796">
    <property type="entry name" value="Dehydroquinate synthase-like"/>
    <property type="match status" value="1"/>
</dbReference>
<dbReference type="InterPro" id="IPR016205">
    <property type="entry name" value="Glycerol_DH"/>
</dbReference>
<evidence type="ECO:0000256" key="2">
    <source>
        <dbReference type="ARBA" id="ARBA00022723"/>
    </source>
</evidence>
<dbReference type="PANTHER" id="PTHR43616:SF5">
    <property type="entry name" value="GLYCEROL DEHYDROGENASE 1"/>
    <property type="match status" value="1"/>
</dbReference>
<comment type="pathway">
    <text evidence="5">Polyol metabolism; glycerol fermentation; glycerone phosphate from glycerol (oxidative route): step 1/2.</text>
</comment>
<dbReference type="KEGG" id="pbd:PBOR_05680"/>
<feature type="binding site" evidence="10">
    <location>
        <position position="121"/>
    </location>
    <ligand>
        <name>glycerol</name>
        <dbReference type="ChEBI" id="CHEBI:17754"/>
    </ligand>
</feature>
<evidence type="ECO:0000256" key="5">
    <source>
        <dbReference type="ARBA" id="ARBA00037918"/>
    </source>
</evidence>
<evidence type="ECO:0000313" key="14">
    <source>
        <dbReference type="Proteomes" id="UP000029518"/>
    </source>
</evidence>
<accession>A0A089LBH0</accession>
<dbReference type="Gene3D" id="1.20.1090.10">
    <property type="entry name" value="Dehydroquinate synthase-like - alpha domain"/>
    <property type="match status" value="1"/>
</dbReference>
<dbReference type="OrthoDB" id="5198708at2"/>
<evidence type="ECO:0000256" key="3">
    <source>
        <dbReference type="ARBA" id="ARBA00023002"/>
    </source>
</evidence>
<evidence type="ECO:0000259" key="12">
    <source>
        <dbReference type="Pfam" id="PF00465"/>
    </source>
</evidence>
<feature type="binding site" evidence="9">
    <location>
        <position position="271"/>
    </location>
    <ligand>
        <name>glycerol</name>
        <dbReference type="ChEBI" id="CHEBI:17754"/>
    </ligand>
</feature>
<dbReference type="InterPro" id="IPR001670">
    <property type="entry name" value="ADH_Fe/GldA"/>
</dbReference>
<gene>
    <name evidence="13" type="primary">gldA</name>
    <name evidence="13" type="ORF">PBOR_05680</name>
</gene>
<dbReference type="RefSeq" id="WP_042210813.1">
    <property type="nucleotide sequence ID" value="NZ_CP009285.1"/>
</dbReference>
<keyword evidence="4 11" id="KW-0520">NAD</keyword>
<comment type="cofactor">
    <cofactor evidence="9">
        <name>Zn(2+)</name>
        <dbReference type="ChEBI" id="CHEBI:29105"/>
    </cofactor>
    <text evidence="9">Binds 1 zinc ion per subunit.</text>
</comment>
<dbReference type="HOGENOM" id="CLU_044754_1_0_9"/>
<dbReference type="NCBIfam" id="NF006941">
    <property type="entry name" value="PRK09423.1"/>
    <property type="match status" value="1"/>
</dbReference>
<sequence length="366" mass="38931">MRKILTSPSKYVQGKDELYNIGDYVTIYGRKALLVAHKDDQARVQDYLDKAVAKGGFEFVTGGFGGECTLKEIDRLEQFAAAEGCDVIVGLGGGKALDTAKAIANRARIAIIVVPTIAATDAPCSGSSVIYSEHGEFESYLYARQNPNVVLVDTGIIANAPTRFLVAGMGDALSTFFEARSCVRGFTYNNSGAVSTKAAMELARLCYETLLEDGLKAKAANDSKVVTQALENIIETNILLSGLGFESGGLAAAHAVHNGLTILEETHHYYHGEKVAFGTLVHMVLENAPQAELDTVLAFCKSIGLPTCLKDLGVTDISKERLMPVAERACAEGESIHNMPFPVTPYDVYAAILAADRLGGSGGGAR</sequence>
<feature type="binding site" evidence="11">
    <location>
        <begin position="94"/>
        <end position="98"/>
    </location>
    <ligand>
        <name>NAD(+)</name>
        <dbReference type="ChEBI" id="CHEBI:57540"/>
    </ligand>
</feature>
<evidence type="ECO:0000256" key="10">
    <source>
        <dbReference type="PIRSR" id="PIRSR000112-2"/>
    </source>
</evidence>
<feature type="binding site" evidence="11">
    <location>
        <position position="131"/>
    </location>
    <ligand>
        <name>NAD(+)</name>
        <dbReference type="ChEBI" id="CHEBI:57540"/>
    </ligand>
</feature>
<comment type="similarity">
    <text evidence="1">Belongs to the iron-containing alcohol dehydrogenase family.</text>
</comment>
<feature type="domain" description="Alcohol dehydrogenase iron-type/glycerol dehydrogenase GldA" evidence="12">
    <location>
        <begin position="8"/>
        <end position="154"/>
    </location>
</feature>
<protein>
    <recommendedName>
        <fullName evidence="7">Glycerol dehydrogenase</fullName>
        <ecNumber evidence="6">1.1.1.6</ecNumber>
    </recommendedName>
</protein>
<dbReference type="PROSITE" id="PS00913">
    <property type="entry name" value="ADH_IRON_1"/>
    <property type="match status" value="1"/>
</dbReference>
<evidence type="ECO:0000256" key="8">
    <source>
        <dbReference type="ARBA" id="ARBA00049006"/>
    </source>
</evidence>
<evidence type="ECO:0000256" key="1">
    <source>
        <dbReference type="ARBA" id="ARBA00007358"/>
    </source>
</evidence>
<dbReference type="EMBL" id="CP009285">
    <property type="protein sequence ID" value="AIQ56483.1"/>
    <property type="molecule type" value="Genomic_DNA"/>
</dbReference>
<evidence type="ECO:0000256" key="11">
    <source>
        <dbReference type="PIRSR" id="PIRSR000112-3"/>
    </source>
</evidence>
<evidence type="ECO:0000256" key="9">
    <source>
        <dbReference type="PIRSR" id="PIRSR000112-1"/>
    </source>
</evidence>
<keyword evidence="14" id="KW-1185">Reference proteome</keyword>
<reference evidence="13" key="1">
    <citation type="submission" date="2014-08" db="EMBL/GenBank/DDBJ databases">
        <title>Comparative genomics of the Paenibacillus odorifer group.</title>
        <authorList>
            <person name="den Bakker H.C."/>
            <person name="Tsai Y.-C.Y.-C."/>
            <person name="Martin N."/>
            <person name="Korlach J."/>
            <person name="Wiedmann M."/>
        </authorList>
    </citation>
    <scope>NUCLEOTIDE SEQUENCE [LARGE SCALE GENOMIC DNA]</scope>
    <source>
        <strain evidence="13">DSM 13188</strain>
    </source>
</reference>
<dbReference type="PROSITE" id="PS00060">
    <property type="entry name" value="ADH_IRON_2"/>
    <property type="match status" value="1"/>
</dbReference>
<dbReference type="EC" id="1.1.1.6" evidence="6"/>
<name>A0A089LBH0_PAEBO</name>
<dbReference type="Gene3D" id="3.40.50.1970">
    <property type="match status" value="1"/>
</dbReference>
<evidence type="ECO:0000256" key="4">
    <source>
        <dbReference type="ARBA" id="ARBA00023027"/>
    </source>
</evidence>